<organism evidence="1 2">
    <name type="scientific">Halosegnis longus</name>
    <dbReference type="NCBI Taxonomy" id="2216012"/>
    <lineage>
        <taxon>Archaea</taxon>
        <taxon>Methanobacteriati</taxon>
        <taxon>Methanobacteriota</taxon>
        <taxon>Stenosarchaea group</taxon>
        <taxon>Halobacteria</taxon>
        <taxon>Halobacteriales</taxon>
        <taxon>Natronomonadaceae</taxon>
        <taxon>Halosegnis</taxon>
    </lineage>
</organism>
<comment type="caution">
    <text evidence="1">The sequence shown here is derived from an EMBL/GenBank/DDBJ whole genome shotgun (WGS) entry which is preliminary data.</text>
</comment>
<dbReference type="RefSeq" id="WP_075936202.1">
    <property type="nucleotide sequence ID" value="NZ_BDJH01000002.1"/>
</dbReference>
<reference evidence="1 2" key="1">
    <citation type="submission" date="2018-11" db="EMBL/GenBank/DDBJ databases">
        <title>Genome sequences of Natronomonas sp. CBA1133.</title>
        <authorList>
            <person name="Roh S.W."/>
            <person name="Cha I.-T."/>
        </authorList>
    </citation>
    <scope>NUCLEOTIDE SEQUENCE [LARGE SCALE GENOMIC DNA]</scope>
    <source>
        <strain evidence="1 2">CBA1133</strain>
    </source>
</reference>
<dbReference type="AlphaFoldDB" id="A0AAJ4R8S8"/>
<evidence type="ECO:0000313" key="2">
    <source>
        <dbReference type="Proteomes" id="UP000270581"/>
    </source>
</evidence>
<gene>
    <name evidence="1" type="ORF">Nmn1133_06205</name>
</gene>
<dbReference type="Proteomes" id="UP000270581">
    <property type="component" value="Unassembled WGS sequence"/>
</dbReference>
<evidence type="ECO:0000313" key="1">
    <source>
        <dbReference type="EMBL" id="RNJ26305.1"/>
    </source>
</evidence>
<dbReference type="Gene3D" id="3.30.429.10">
    <property type="entry name" value="Macrophage Migration Inhibitory Factor"/>
    <property type="match status" value="1"/>
</dbReference>
<keyword evidence="2" id="KW-1185">Reference proteome</keyword>
<name>A0AAJ4R8S8_9EURY</name>
<proteinExistence type="predicted"/>
<dbReference type="InterPro" id="IPR014347">
    <property type="entry name" value="Tautomerase/MIF_sf"/>
</dbReference>
<accession>A0AAJ4R8S8</accession>
<dbReference type="EMBL" id="RJJC01000001">
    <property type="protein sequence ID" value="RNJ26305.1"/>
    <property type="molecule type" value="Genomic_DNA"/>
</dbReference>
<protein>
    <submittedName>
        <fullName evidence="1">Tautomerase</fullName>
    </submittedName>
</protein>
<sequence length="124" mass="13883">MPLLQFDTSAPLSDADKSAFAARVTELYTAEMDTTAGHVAVTFRDRERSDLYLGRAVDGPLLFLDAEIRRGRSHERKRAFGLATMEYAGAEFDIPEENMKVVFTEHPGESMMGVNRVGGEWRPE</sequence>
<dbReference type="SUPFAM" id="SSF55331">
    <property type="entry name" value="Tautomerase/MIF"/>
    <property type="match status" value="1"/>
</dbReference>